<evidence type="ECO:0000256" key="1">
    <source>
        <dbReference type="SAM" id="SignalP"/>
    </source>
</evidence>
<organism evidence="2 3">
    <name type="scientific">Leucobacter exalbidus</name>
    <dbReference type="NCBI Taxonomy" id="662960"/>
    <lineage>
        <taxon>Bacteria</taxon>
        <taxon>Bacillati</taxon>
        <taxon>Actinomycetota</taxon>
        <taxon>Actinomycetes</taxon>
        <taxon>Micrococcales</taxon>
        <taxon>Microbacteriaceae</taxon>
        <taxon>Leucobacter</taxon>
    </lineage>
</organism>
<accession>A0A940SZE5</accession>
<feature type="signal peptide" evidence="1">
    <location>
        <begin position="1"/>
        <end position="25"/>
    </location>
</feature>
<protein>
    <recommendedName>
        <fullName evidence="4">Lipoprotein</fullName>
    </recommendedName>
</protein>
<evidence type="ECO:0000313" key="3">
    <source>
        <dbReference type="Proteomes" id="UP000675163"/>
    </source>
</evidence>
<dbReference type="RefSeq" id="WP_209703950.1">
    <property type="nucleotide sequence ID" value="NZ_JAFIDA010000001.1"/>
</dbReference>
<reference evidence="2" key="1">
    <citation type="submission" date="2021-02" db="EMBL/GenBank/DDBJ databases">
        <title>Sequencing the genomes of 1000 actinobacteria strains.</title>
        <authorList>
            <person name="Klenk H.-P."/>
        </authorList>
    </citation>
    <scope>NUCLEOTIDE SEQUENCE</scope>
    <source>
        <strain evidence="2">DSM 22850</strain>
    </source>
</reference>
<name>A0A940SZE5_9MICO</name>
<gene>
    <name evidence="2" type="ORF">JOF28_000057</name>
</gene>
<comment type="caution">
    <text evidence="2">The sequence shown here is derived from an EMBL/GenBank/DDBJ whole genome shotgun (WGS) entry which is preliminary data.</text>
</comment>
<evidence type="ECO:0008006" key="4">
    <source>
        <dbReference type="Google" id="ProtNLM"/>
    </source>
</evidence>
<proteinExistence type="predicted"/>
<dbReference type="EMBL" id="JAFIDA010000001">
    <property type="protein sequence ID" value="MBP1324825.1"/>
    <property type="molecule type" value="Genomic_DNA"/>
</dbReference>
<sequence length="133" mass="13668">MRINTLLATAAAGMLVLVASGCAGSGDSAEASGVKSLVSQVSSKTEDIAFDAESAQLLGEYDGVTFATASNSARPTDVCLLLIAENGDDLGSACADKAPMMVNFKGTDYAYGEKPSAEFGDGWAEESPGFWVR</sequence>
<feature type="chain" id="PRO_5039073664" description="Lipoprotein" evidence="1">
    <location>
        <begin position="26"/>
        <end position="133"/>
    </location>
</feature>
<keyword evidence="3" id="KW-1185">Reference proteome</keyword>
<evidence type="ECO:0000313" key="2">
    <source>
        <dbReference type="EMBL" id="MBP1324825.1"/>
    </source>
</evidence>
<dbReference type="PROSITE" id="PS51257">
    <property type="entry name" value="PROKAR_LIPOPROTEIN"/>
    <property type="match status" value="1"/>
</dbReference>
<dbReference type="Proteomes" id="UP000675163">
    <property type="component" value="Unassembled WGS sequence"/>
</dbReference>
<dbReference type="AlphaFoldDB" id="A0A940SZE5"/>
<keyword evidence="1" id="KW-0732">Signal</keyword>